<reference evidence="2 3" key="1">
    <citation type="journal article" date="2018" name="Mol. Ecol.">
        <title>The obligate alkalophilic soda-lake fungus Sodiomyces alkalinus has shifted to a protein diet.</title>
        <authorList>
            <person name="Grum-Grzhimaylo A.A."/>
            <person name="Falkoski D.L."/>
            <person name="van den Heuvel J."/>
            <person name="Valero-Jimenez C.A."/>
            <person name="Min B."/>
            <person name="Choi I.G."/>
            <person name="Lipzen A."/>
            <person name="Daum C.G."/>
            <person name="Aanen D.K."/>
            <person name="Tsang A."/>
            <person name="Henrissat B."/>
            <person name="Bilanenko E.N."/>
            <person name="de Vries R.P."/>
            <person name="van Kan J.A.L."/>
            <person name="Grigoriev I.V."/>
            <person name="Debets A.J.M."/>
        </authorList>
    </citation>
    <scope>NUCLEOTIDE SEQUENCE [LARGE SCALE GENOMIC DNA]</scope>
    <source>
        <strain evidence="2 3">F11</strain>
    </source>
</reference>
<keyword evidence="3" id="KW-1185">Reference proteome</keyword>
<name>A0A3N2Q579_SODAK</name>
<protein>
    <submittedName>
        <fullName evidence="2">Uncharacterized protein</fullName>
    </submittedName>
</protein>
<feature type="transmembrane region" description="Helical" evidence="1">
    <location>
        <begin position="7"/>
        <end position="28"/>
    </location>
</feature>
<sequence length="103" mass="11615">MDSEQYTLCHGAIINASHPFSFFFLFFFSASPSHFGPFTHLTSHHYCILSYLPLSCFPFIFSQTVIQAVSPHSNIYFPSLAFILIPPTKTLLVLPVICHFAIS</sequence>
<evidence type="ECO:0000313" key="2">
    <source>
        <dbReference type="EMBL" id="ROT41930.1"/>
    </source>
</evidence>
<feature type="transmembrane region" description="Helical" evidence="1">
    <location>
        <begin position="81"/>
        <end position="102"/>
    </location>
</feature>
<dbReference type="EMBL" id="ML119051">
    <property type="protein sequence ID" value="ROT41930.1"/>
    <property type="molecule type" value="Genomic_DNA"/>
</dbReference>
<accession>A0A3N2Q579</accession>
<keyword evidence="1" id="KW-0472">Membrane</keyword>
<evidence type="ECO:0000313" key="3">
    <source>
        <dbReference type="Proteomes" id="UP000272025"/>
    </source>
</evidence>
<dbReference type="GeneID" id="39583136"/>
<dbReference type="RefSeq" id="XP_028469736.1">
    <property type="nucleotide sequence ID" value="XM_028614658.1"/>
</dbReference>
<keyword evidence="1" id="KW-0812">Transmembrane</keyword>
<dbReference type="AlphaFoldDB" id="A0A3N2Q579"/>
<evidence type="ECO:0000256" key="1">
    <source>
        <dbReference type="SAM" id="Phobius"/>
    </source>
</evidence>
<keyword evidence="1" id="KW-1133">Transmembrane helix</keyword>
<organism evidence="2 3">
    <name type="scientific">Sodiomyces alkalinus (strain CBS 110278 / VKM F-3762 / F11)</name>
    <name type="common">Alkaliphilic filamentous fungus</name>
    <dbReference type="NCBI Taxonomy" id="1314773"/>
    <lineage>
        <taxon>Eukaryota</taxon>
        <taxon>Fungi</taxon>
        <taxon>Dikarya</taxon>
        <taxon>Ascomycota</taxon>
        <taxon>Pezizomycotina</taxon>
        <taxon>Sordariomycetes</taxon>
        <taxon>Hypocreomycetidae</taxon>
        <taxon>Glomerellales</taxon>
        <taxon>Plectosphaerellaceae</taxon>
        <taxon>Sodiomyces</taxon>
    </lineage>
</organism>
<proteinExistence type="predicted"/>
<gene>
    <name evidence="2" type="ORF">SODALDRAFT_3717</name>
</gene>
<dbReference type="Proteomes" id="UP000272025">
    <property type="component" value="Unassembled WGS sequence"/>
</dbReference>